<dbReference type="Gene3D" id="2.130.10.10">
    <property type="entry name" value="YVTN repeat-like/Quinoprotein amine dehydrogenase"/>
    <property type="match status" value="1"/>
</dbReference>
<feature type="domain" description="COPA/B TPR" evidence="17">
    <location>
        <begin position="602"/>
        <end position="782"/>
    </location>
</feature>
<evidence type="ECO:0000256" key="5">
    <source>
        <dbReference type="ARBA" id="ARBA00022574"/>
    </source>
</evidence>
<dbReference type="GO" id="GO:0006888">
    <property type="term" value="P:endoplasmic reticulum to Golgi vesicle-mediated transport"/>
    <property type="evidence" value="ECO:0007669"/>
    <property type="project" value="TreeGrafter"/>
</dbReference>
<dbReference type="GO" id="GO:0030126">
    <property type="term" value="C:COPI vesicle coat"/>
    <property type="evidence" value="ECO:0007669"/>
    <property type="project" value="TreeGrafter"/>
</dbReference>
<dbReference type="FunFam" id="2.130.10.10:FF:000016">
    <property type="entry name" value="Coatomer alpha subunit, putative"/>
    <property type="match status" value="1"/>
</dbReference>
<evidence type="ECO:0000256" key="14">
    <source>
        <dbReference type="PROSITE-ProRule" id="PRU00221"/>
    </source>
</evidence>
<evidence type="ECO:0000256" key="1">
    <source>
        <dbReference type="ARBA" id="ARBA00004347"/>
    </source>
</evidence>
<dbReference type="Pfam" id="PF00400">
    <property type="entry name" value="WD40"/>
    <property type="match status" value="6"/>
</dbReference>
<dbReference type="FunFam" id="1.25.40.470:FF:000001">
    <property type="entry name" value="Coatomer subunit beta"/>
    <property type="match status" value="1"/>
</dbReference>
<dbReference type="InterPro" id="IPR006692">
    <property type="entry name" value="Beta-prop_COPA/B_2nd"/>
</dbReference>
<dbReference type="SUPFAM" id="SSF101898">
    <property type="entry name" value="NHL repeat"/>
    <property type="match status" value="1"/>
</dbReference>
<keyword evidence="5 14" id="KW-0853">WD repeat</keyword>
<evidence type="ECO:0000256" key="13">
    <source>
        <dbReference type="PIRNR" id="PIRNR005567"/>
    </source>
</evidence>
<evidence type="ECO:0000259" key="17">
    <source>
        <dbReference type="Pfam" id="PF23953"/>
    </source>
</evidence>
<accession>A0A9W8L052</accession>
<dbReference type="InterPro" id="IPR036322">
    <property type="entry name" value="WD40_repeat_dom_sf"/>
</dbReference>
<name>A0A9W8L052_9FUNG</name>
<sequence>MGMRLDIKKKLSARTDRVKSIDMHPTEPWVLASLYNGKAYIWNYETQAQVKTFEVSDLPVRTAKFIARKNWIITGSDDMQLRVYNYNTHERVAAFDAHQDYIRCIAVHPTLPYVLTGSDDTSIKLWDWEKNWKCVQIFEGHTYFVMGLSINPKDTNTFASASLDKTIKVWNLGSPTPNYTIEGHTKGVNAVDYYHGSDKPYLVSGADDFQAKVWDYQNTSCVQTLEGHSQNVVTVAYHPTLPIILTGSEDGTCRVWNSSTYRLESSLNYGMDRVWSIGYGQNSNTVAIGHEEGIVVLSLGRDDPAVSMDTNGRIIWSKHNEIRSANVKASIDSGLDDGERISLSVKDLGSCEMYPYILKHSPNGRFVVVCGDGEYIIYTALAWRNKSFGSGQEFVWAQNSNEYAVRESSSSIRLYKSFKEKSRPATSALSNMGYAAEEIFGGSLLGVRGSGGTLTLYDWETELVVRRIDVDAKHIFWSDSGELFAVATEDSYFVLRFDRDAFLENVQQNSNQIGEEGVEEAVEFVTEIQESVKSGCWIGDCFIYTNTLNRLNYLVGGQVFTISHFDTSMSMLGYVARDNRVYLADKEVNVVSYVLPLPVIEYQTAILRGDMDVAQELLPSIPSDQRHKIAKFLEAEGMKELALDVTTDPEQRFDLAIQLNRLDAACKLADESGAEAKWRIVGDCALRAWDFSMAERCLLNAKDLSGLLVLYTSSGNAAGLEKLAEMADALGANNIAFTCYQTLKQNEKCLDLLLRSNRTPEAALFARTYLPGKVDEIVPKWRGLLEELGKHKAAEAIASPKDYANLFPNIARGMAVAAEQPAAAARPASDYPQHKLDVFKDLLSEQQAEPVENGGVDEANANGNGTAPLETAPLSANDENGDDIALDIDENGREDDDDEFHEASPAAE</sequence>
<dbReference type="CDD" id="cd00200">
    <property type="entry name" value="WD40"/>
    <property type="match status" value="1"/>
</dbReference>
<feature type="domain" description="COPA/B second beta-propeller" evidence="16">
    <location>
        <begin position="319"/>
        <end position="585"/>
    </location>
</feature>
<dbReference type="InterPro" id="IPR050844">
    <property type="entry name" value="Coatomer_complex_subunit"/>
</dbReference>
<keyword evidence="10 13" id="KW-0472">Membrane</keyword>
<evidence type="ECO:0000259" key="16">
    <source>
        <dbReference type="Pfam" id="PF04053"/>
    </source>
</evidence>
<evidence type="ECO:0000256" key="12">
    <source>
        <dbReference type="ARBA" id="ARBA00025536"/>
    </source>
</evidence>
<dbReference type="InterPro" id="IPR015943">
    <property type="entry name" value="WD40/YVTN_repeat-like_dom_sf"/>
</dbReference>
<dbReference type="GO" id="GO:0006886">
    <property type="term" value="P:intracellular protein transport"/>
    <property type="evidence" value="ECO:0007669"/>
    <property type="project" value="UniProtKB-UniRule"/>
</dbReference>
<feature type="repeat" description="WD" evidence="14">
    <location>
        <begin position="181"/>
        <end position="224"/>
    </location>
</feature>
<dbReference type="GO" id="GO:0005198">
    <property type="term" value="F:structural molecule activity"/>
    <property type="evidence" value="ECO:0007669"/>
    <property type="project" value="UniProtKB-UniRule"/>
</dbReference>
<dbReference type="InterPro" id="IPR001680">
    <property type="entry name" value="WD40_rpt"/>
</dbReference>
<dbReference type="PROSITE" id="PS50294">
    <property type="entry name" value="WD_REPEATS_REGION"/>
    <property type="match status" value="4"/>
</dbReference>
<evidence type="ECO:0000256" key="9">
    <source>
        <dbReference type="ARBA" id="ARBA00023034"/>
    </source>
</evidence>
<evidence type="ECO:0000256" key="7">
    <source>
        <dbReference type="ARBA" id="ARBA00022892"/>
    </source>
</evidence>
<dbReference type="InterPro" id="IPR016453">
    <property type="entry name" value="COPB2"/>
</dbReference>
<comment type="similarity">
    <text evidence="2 13">Belongs to the WD repeat COPB2 family.</text>
</comment>
<feature type="repeat" description="WD" evidence="14">
    <location>
        <begin position="95"/>
        <end position="127"/>
    </location>
</feature>
<dbReference type="PRINTS" id="PR00320">
    <property type="entry name" value="GPROTEINBRPT"/>
</dbReference>
<keyword evidence="11 13" id="KW-0968">Cytoplasmic vesicle</keyword>
<comment type="subcellular location">
    <subcellularLocation>
        <location evidence="1 13">Cytoplasmic vesicle</location>
        <location evidence="1 13">COPI-coated vesicle membrane</location>
        <topology evidence="1 13">Peripheral membrane protein</topology>
        <orientation evidence="1 13">Cytoplasmic side</orientation>
    </subcellularLocation>
    <subcellularLocation>
        <location evidence="13">Golgi apparatus membrane</location>
        <topology evidence="13">Peripheral membrane protein</topology>
        <orientation evidence="13">Cytoplasmic side</orientation>
    </subcellularLocation>
    <text evidence="13">The coatomer is cytoplasmic or polymerized on the cytoplasmic side of the Golgi, as well as on the vesicles/buds originating from it.</text>
</comment>
<reference evidence="18" key="1">
    <citation type="submission" date="2022-07" db="EMBL/GenBank/DDBJ databases">
        <title>Phylogenomic reconstructions and comparative analyses of Kickxellomycotina fungi.</title>
        <authorList>
            <person name="Reynolds N.K."/>
            <person name="Stajich J.E."/>
            <person name="Barry K."/>
            <person name="Grigoriev I.V."/>
            <person name="Crous P."/>
            <person name="Smith M.E."/>
        </authorList>
    </citation>
    <scope>NUCLEOTIDE SEQUENCE</scope>
    <source>
        <strain evidence="18">NRRL 3115</strain>
    </source>
</reference>
<evidence type="ECO:0000256" key="8">
    <source>
        <dbReference type="ARBA" id="ARBA00022927"/>
    </source>
</evidence>
<evidence type="ECO:0000256" key="3">
    <source>
        <dbReference type="ARBA" id="ARBA00022448"/>
    </source>
</evidence>
<dbReference type="PROSITE" id="PS50082">
    <property type="entry name" value="WD_REPEATS_2"/>
    <property type="match status" value="5"/>
</dbReference>
<dbReference type="GO" id="GO:0006891">
    <property type="term" value="P:intra-Golgi vesicle-mediated transport"/>
    <property type="evidence" value="ECO:0007669"/>
    <property type="project" value="TreeGrafter"/>
</dbReference>
<evidence type="ECO:0000313" key="19">
    <source>
        <dbReference type="Proteomes" id="UP001151518"/>
    </source>
</evidence>
<organism evidence="18 19">
    <name type="scientific">Coemansia spiralis</name>
    <dbReference type="NCBI Taxonomy" id="417178"/>
    <lineage>
        <taxon>Eukaryota</taxon>
        <taxon>Fungi</taxon>
        <taxon>Fungi incertae sedis</taxon>
        <taxon>Zoopagomycota</taxon>
        <taxon>Kickxellomycotina</taxon>
        <taxon>Kickxellomycetes</taxon>
        <taxon>Kickxellales</taxon>
        <taxon>Kickxellaceae</taxon>
        <taxon>Coemansia</taxon>
    </lineage>
</organism>
<evidence type="ECO:0000256" key="2">
    <source>
        <dbReference type="ARBA" id="ARBA00010844"/>
    </source>
</evidence>
<proteinExistence type="inferred from homology"/>
<keyword evidence="8 13" id="KW-0653">Protein transport</keyword>
<evidence type="ECO:0000256" key="15">
    <source>
        <dbReference type="SAM" id="MobiDB-lite"/>
    </source>
</evidence>
<keyword evidence="9 13" id="KW-0333">Golgi apparatus</keyword>
<feature type="repeat" description="WD" evidence="14">
    <location>
        <begin position="11"/>
        <end position="52"/>
    </location>
</feature>
<feature type="compositionally biased region" description="Acidic residues" evidence="15">
    <location>
        <begin position="879"/>
        <end position="900"/>
    </location>
</feature>
<feature type="repeat" description="WD" evidence="14">
    <location>
        <begin position="225"/>
        <end position="266"/>
    </location>
</feature>
<dbReference type="GO" id="GO:0000139">
    <property type="term" value="C:Golgi membrane"/>
    <property type="evidence" value="ECO:0007669"/>
    <property type="project" value="UniProtKB-SubCell"/>
</dbReference>
<dbReference type="CDD" id="cd22947">
    <property type="entry name" value="Coatomer_WDAD_beta-like"/>
    <property type="match status" value="1"/>
</dbReference>
<dbReference type="OrthoDB" id="10261470at2759"/>
<keyword evidence="4 13" id="KW-0963">Cytoplasm</keyword>
<evidence type="ECO:0000256" key="4">
    <source>
        <dbReference type="ARBA" id="ARBA00022490"/>
    </source>
</evidence>
<evidence type="ECO:0000313" key="18">
    <source>
        <dbReference type="EMBL" id="KAJ2679615.1"/>
    </source>
</evidence>
<keyword evidence="7 13" id="KW-0931">ER-Golgi transport</keyword>
<dbReference type="PANTHER" id="PTHR19876:SF2">
    <property type="entry name" value="COATOMER SUBUNIT BETA"/>
    <property type="match status" value="1"/>
</dbReference>
<dbReference type="PIRSF" id="PIRSF005567">
    <property type="entry name" value="Coatomer_beta'_subunit"/>
    <property type="match status" value="1"/>
</dbReference>
<dbReference type="SUPFAM" id="SSF50978">
    <property type="entry name" value="WD40 repeat-like"/>
    <property type="match status" value="1"/>
</dbReference>
<dbReference type="InterPro" id="IPR020472">
    <property type="entry name" value="WD40_PAC1"/>
</dbReference>
<feature type="repeat" description="WD" evidence="14">
    <location>
        <begin position="138"/>
        <end position="180"/>
    </location>
</feature>
<dbReference type="Pfam" id="PF23953">
    <property type="entry name" value="TPR_COPA_B"/>
    <property type="match status" value="1"/>
</dbReference>
<dbReference type="Pfam" id="PF04053">
    <property type="entry name" value="B-prop_COPA_B_2nd"/>
    <property type="match status" value="1"/>
</dbReference>
<keyword evidence="3 13" id="KW-0813">Transport</keyword>
<keyword evidence="6" id="KW-0677">Repeat</keyword>
<dbReference type="Gene3D" id="1.25.40.470">
    <property type="match status" value="1"/>
</dbReference>
<evidence type="ECO:0000256" key="11">
    <source>
        <dbReference type="ARBA" id="ARBA00023329"/>
    </source>
</evidence>
<comment type="subunit">
    <text evidence="13">Oligomeric complex that consists of at least the alpha, beta, beta', gamma, delta, epsilon and zeta subunits.</text>
</comment>
<dbReference type="Proteomes" id="UP001151518">
    <property type="component" value="Unassembled WGS sequence"/>
</dbReference>
<evidence type="ECO:0000256" key="6">
    <source>
        <dbReference type="ARBA" id="ARBA00022737"/>
    </source>
</evidence>
<dbReference type="EMBL" id="JANBTW010000010">
    <property type="protein sequence ID" value="KAJ2679615.1"/>
    <property type="molecule type" value="Genomic_DNA"/>
</dbReference>
<dbReference type="InterPro" id="IPR056176">
    <property type="entry name" value="TPR_COPA_B"/>
</dbReference>
<dbReference type="AlphaFoldDB" id="A0A9W8L052"/>
<comment type="function">
    <text evidence="12 13">The coatomer is a cytosolic protein complex that binds to dilysine motifs and reversibly associates with Golgi non-clathrin-coated vesicles, which further mediate biosynthetic protein transport from the ER, via the Golgi up to the trans Golgi network. Coatomer complex is required for budding from Golgi membranes, and is essential for the retrograde Golgi-to-ER transport of dilysine-tagged proteins.</text>
</comment>
<dbReference type="SMART" id="SM00320">
    <property type="entry name" value="WD40"/>
    <property type="match status" value="6"/>
</dbReference>
<evidence type="ECO:0000256" key="10">
    <source>
        <dbReference type="ARBA" id="ARBA00023136"/>
    </source>
</evidence>
<feature type="region of interest" description="Disordered" evidence="15">
    <location>
        <begin position="853"/>
        <end position="908"/>
    </location>
</feature>
<gene>
    <name evidence="18" type="primary">SEC27</name>
    <name evidence="18" type="ORF">GGI25_001305</name>
</gene>
<dbReference type="PANTHER" id="PTHR19876">
    <property type="entry name" value="COATOMER"/>
    <property type="match status" value="1"/>
</dbReference>
<comment type="caution">
    <text evidence="18">The sequence shown here is derived from an EMBL/GenBank/DDBJ whole genome shotgun (WGS) entry which is preliminary data.</text>
</comment>
<dbReference type="GO" id="GO:0006890">
    <property type="term" value="P:retrograde vesicle-mediated transport, Golgi to endoplasmic reticulum"/>
    <property type="evidence" value="ECO:0007669"/>
    <property type="project" value="TreeGrafter"/>
</dbReference>
<protein>
    <recommendedName>
        <fullName evidence="13">Coatomer subunit beta'</fullName>
    </recommendedName>
</protein>